<sequence>MSKVLDRIAKAAYDNNRAYEGCARCVLSALQTHLHLMDDDKAFRGVMKSSTALSAGVARKGETCGALLGALMTVGLERGTERLNDFDGYVDTMVAASEVFDRFRNKYGTVKCFEIQEQLLGRS</sequence>
<evidence type="ECO:0008006" key="2">
    <source>
        <dbReference type="Google" id="ProtNLM"/>
    </source>
</evidence>
<dbReference type="Pfam" id="PF09719">
    <property type="entry name" value="C_GCAxxG_C_C"/>
    <property type="match status" value="1"/>
</dbReference>
<dbReference type="AlphaFoldDB" id="X1PYS7"/>
<dbReference type="EMBL" id="BARV01038416">
    <property type="protein sequence ID" value="GAI47686.1"/>
    <property type="molecule type" value="Genomic_DNA"/>
</dbReference>
<name>X1PYS7_9ZZZZ</name>
<protein>
    <recommendedName>
        <fullName evidence="2">C_GCAxxG_C_C family protein</fullName>
    </recommendedName>
</protein>
<reference evidence="1" key="1">
    <citation type="journal article" date="2014" name="Front. Microbiol.">
        <title>High frequency of phylogenetically diverse reductive dehalogenase-homologous genes in deep subseafloor sedimentary metagenomes.</title>
        <authorList>
            <person name="Kawai M."/>
            <person name="Futagami T."/>
            <person name="Toyoda A."/>
            <person name="Takaki Y."/>
            <person name="Nishi S."/>
            <person name="Hori S."/>
            <person name="Arai W."/>
            <person name="Tsubouchi T."/>
            <person name="Morono Y."/>
            <person name="Uchiyama I."/>
            <person name="Ito T."/>
            <person name="Fujiyama A."/>
            <person name="Inagaki F."/>
            <person name="Takami H."/>
        </authorList>
    </citation>
    <scope>NUCLEOTIDE SEQUENCE</scope>
    <source>
        <strain evidence="1">Expedition CK06-06</strain>
    </source>
</reference>
<gene>
    <name evidence="1" type="ORF">S06H3_59191</name>
</gene>
<feature type="non-terminal residue" evidence="1">
    <location>
        <position position="123"/>
    </location>
</feature>
<dbReference type="InterPro" id="IPR010181">
    <property type="entry name" value="CGCAxxGCC_motif"/>
</dbReference>
<organism evidence="1">
    <name type="scientific">marine sediment metagenome</name>
    <dbReference type="NCBI Taxonomy" id="412755"/>
    <lineage>
        <taxon>unclassified sequences</taxon>
        <taxon>metagenomes</taxon>
        <taxon>ecological metagenomes</taxon>
    </lineage>
</organism>
<accession>X1PYS7</accession>
<proteinExistence type="predicted"/>
<comment type="caution">
    <text evidence="1">The sequence shown here is derived from an EMBL/GenBank/DDBJ whole genome shotgun (WGS) entry which is preliminary data.</text>
</comment>
<evidence type="ECO:0000313" key="1">
    <source>
        <dbReference type="EMBL" id="GAI47686.1"/>
    </source>
</evidence>